<keyword evidence="1" id="KW-1133">Transmembrane helix</keyword>
<reference evidence="3" key="3">
    <citation type="submission" date="2015-06" db="UniProtKB">
        <authorList>
            <consortium name="EnsemblPlants"/>
        </authorList>
    </citation>
    <scope>IDENTIFICATION</scope>
    <source>
        <strain evidence="3">cv. Jemalong A17</strain>
    </source>
</reference>
<keyword evidence="4" id="KW-1185">Reference proteome</keyword>
<accession>A0A072TGP9</accession>
<organism evidence="2 4">
    <name type="scientific">Medicago truncatula</name>
    <name type="common">Barrel medic</name>
    <name type="synonym">Medicago tribuloides</name>
    <dbReference type="NCBI Taxonomy" id="3880"/>
    <lineage>
        <taxon>Eukaryota</taxon>
        <taxon>Viridiplantae</taxon>
        <taxon>Streptophyta</taxon>
        <taxon>Embryophyta</taxon>
        <taxon>Tracheophyta</taxon>
        <taxon>Spermatophyta</taxon>
        <taxon>Magnoliopsida</taxon>
        <taxon>eudicotyledons</taxon>
        <taxon>Gunneridae</taxon>
        <taxon>Pentapetalae</taxon>
        <taxon>rosids</taxon>
        <taxon>fabids</taxon>
        <taxon>Fabales</taxon>
        <taxon>Fabaceae</taxon>
        <taxon>Papilionoideae</taxon>
        <taxon>50 kb inversion clade</taxon>
        <taxon>NPAAA clade</taxon>
        <taxon>Hologalegina</taxon>
        <taxon>IRL clade</taxon>
        <taxon>Trifolieae</taxon>
        <taxon>Medicago</taxon>
    </lineage>
</organism>
<gene>
    <name evidence="2" type="ORF">MTR_0220s0080</name>
</gene>
<dbReference type="HOGENOM" id="CLU_2546123_0_0_1"/>
<sequence length="83" mass="9526">MKCNFSKRRSSSTLKIWIRHQEDIKLNCLTPPVTNSWSIKSHRRLLAALLVVVGVVVVVGDRGITIEKNFKINLRSHDEDVEE</sequence>
<dbReference type="AlphaFoldDB" id="A0A072TGP9"/>
<protein>
    <submittedName>
        <fullName evidence="2">Transmembrane protein, putative</fullName>
    </submittedName>
</protein>
<keyword evidence="1" id="KW-0472">Membrane</keyword>
<keyword evidence="1 2" id="KW-0812">Transmembrane</keyword>
<reference evidence="2 4" key="2">
    <citation type="journal article" date="2014" name="BMC Genomics">
        <title>An improved genome release (version Mt4.0) for the model legume Medicago truncatula.</title>
        <authorList>
            <person name="Tang H."/>
            <person name="Krishnakumar V."/>
            <person name="Bidwell S."/>
            <person name="Rosen B."/>
            <person name="Chan A."/>
            <person name="Zhou S."/>
            <person name="Gentzbittel L."/>
            <person name="Childs K.L."/>
            <person name="Yandell M."/>
            <person name="Gundlach H."/>
            <person name="Mayer K.F."/>
            <person name="Schwartz D.C."/>
            <person name="Town C.D."/>
        </authorList>
    </citation>
    <scope>GENOME REANNOTATION</scope>
    <source>
        <strain evidence="2">A17</strain>
        <strain evidence="3 4">cv. Jemalong A17</strain>
    </source>
</reference>
<evidence type="ECO:0000313" key="3">
    <source>
        <dbReference type="EnsemblPlants" id="KEH16346"/>
    </source>
</evidence>
<proteinExistence type="predicted"/>
<reference evidence="2 4" key="1">
    <citation type="journal article" date="2011" name="Nature">
        <title>The Medicago genome provides insight into the evolution of rhizobial symbioses.</title>
        <authorList>
            <person name="Young N.D."/>
            <person name="Debelle F."/>
            <person name="Oldroyd G.E."/>
            <person name="Geurts R."/>
            <person name="Cannon S.B."/>
            <person name="Udvardi M.K."/>
            <person name="Benedito V.A."/>
            <person name="Mayer K.F."/>
            <person name="Gouzy J."/>
            <person name="Schoof H."/>
            <person name="Van de Peer Y."/>
            <person name="Proost S."/>
            <person name="Cook D.R."/>
            <person name="Meyers B.C."/>
            <person name="Spannagl M."/>
            <person name="Cheung F."/>
            <person name="De Mita S."/>
            <person name="Krishnakumar V."/>
            <person name="Gundlach H."/>
            <person name="Zhou S."/>
            <person name="Mudge J."/>
            <person name="Bharti A.K."/>
            <person name="Murray J.D."/>
            <person name="Naoumkina M.A."/>
            <person name="Rosen B."/>
            <person name="Silverstein K.A."/>
            <person name="Tang H."/>
            <person name="Rombauts S."/>
            <person name="Zhao P.X."/>
            <person name="Zhou P."/>
            <person name="Barbe V."/>
            <person name="Bardou P."/>
            <person name="Bechner M."/>
            <person name="Bellec A."/>
            <person name="Berger A."/>
            <person name="Berges H."/>
            <person name="Bidwell S."/>
            <person name="Bisseling T."/>
            <person name="Choisne N."/>
            <person name="Couloux A."/>
            <person name="Denny R."/>
            <person name="Deshpande S."/>
            <person name="Dai X."/>
            <person name="Doyle J.J."/>
            <person name="Dudez A.M."/>
            <person name="Farmer A.D."/>
            <person name="Fouteau S."/>
            <person name="Franken C."/>
            <person name="Gibelin C."/>
            <person name="Gish J."/>
            <person name="Goldstein S."/>
            <person name="Gonzalez A.J."/>
            <person name="Green P.J."/>
            <person name="Hallab A."/>
            <person name="Hartog M."/>
            <person name="Hua A."/>
            <person name="Humphray S.J."/>
            <person name="Jeong D.H."/>
            <person name="Jing Y."/>
            <person name="Jocker A."/>
            <person name="Kenton S.M."/>
            <person name="Kim D.J."/>
            <person name="Klee K."/>
            <person name="Lai H."/>
            <person name="Lang C."/>
            <person name="Lin S."/>
            <person name="Macmil S.L."/>
            <person name="Magdelenat G."/>
            <person name="Matthews L."/>
            <person name="McCorrison J."/>
            <person name="Monaghan E.L."/>
            <person name="Mun J.H."/>
            <person name="Najar F.Z."/>
            <person name="Nicholson C."/>
            <person name="Noirot C."/>
            <person name="O'Bleness M."/>
            <person name="Paule C.R."/>
            <person name="Poulain J."/>
            <person name="Prion F."/>
            <person name="Qin B."/>
            <person name="Qu C."/>
            <person name="Retzel E.F."/>
            <person name="Riddle C."/>
            <person name="Sallet E."/>
            <person name="Samain S."/>
            <person name="Samson N."/>
            <person name="Sanders I."/>
            <person name="Saurat O."/>
            <person name="Scarpelli C."/>
            <person name="Schiex T."/>
            <person name="Segurens B."/>
            <person name="Severin A.J."/>
            <person name="Sherrier D.J."/>
            <person name="Shi R."/>
            <person name="Sims S."/>
            <person name="Singer S.R."/>
            <person name="Sinharoy S."/>
            <person name="Sterck L."/>
            <person name="Viollet A."/>
            <person name="Wang B.B."/>
            <person name="Wang K."/>
            <person name="Wang M."/>
            <person name="Wang X."/>
            <person name="Warfsmann J."/>
            <person name="Weissenbach J."/>
            <person name="White D.D."/>
            <person name="White J.D."/>
            <person name="Wiley G.B."/>
            <person name="Wincker P."/>
            <person name="Xing Y."/>
            <person name="Yang L."/>
            <person name="Yao Z."/>
            <person name="Ying F."/>
            <person name="Zhai J."/>
            <person name="Zhou L."/>
            <person name="Zuber A."/>
            <person name="Denarie J."/>
            <person name="Dixon R.A."/>
            <person name="May G.D."/>
            <person name="Schwartz D.C."/>
            <person name="Rogers J."/>
            <person name="Quetier F."/>
            <person name="Town C.D."/>
            <person name="Roe B.A."/>
        </authorList>
    </citation>
    <scope>NUCLEOTIDE SEQUENCE [LARGE SCALE GENOMIC DNA]</scope>
    <source>
        <strain evidence="2">A17</strain>
        <strain evidence="3 4">cv. Jemalong A17</strain>
    </source>
</reference>
<feature type="transmembrane region" description="Helical" evidence="1">
    <location>
        <begin position="45"/>
        <end position="64"/>
    </location>
</feature>
<evidence type="ECO:0000313" key="2">
    <source>
        <dbReference type="EMBL" id="KEH16346.1"/>
    </source>
</evidence>
<name>A0A072TGP9_MEDTR</name>
<evidence type="ECO:0000313" key="4">
    <source>
        <dbReference type="Proteomes" id="UP000002051"/>
    </source>
</evidence>
<dbReference type="EnsemblPlants" id="KEH16346">
    <property type="protein sequence ID" value="KEH16346"/>
    <property type="gene ID" value="MTR_0220s0080"/>
</dbReference>
<evidence type="ECO:0000256" key="1">
    <source>
        <dbReference type="SAM" id="Phobius"/>
    </source>
</evidence>
<dbReference type="Proteomes" id="UP000002051">
    <property type="component" value="Unassembled WGS sequence"/>
</dbReference>
<dbReference type="EMBL" id="KL402945">
    <property type="protein sequence ID" value="KEH16346.1"/>
    <property type="molecule type" value="Genomic_DNA"/>
</dbReference>